<accession>A0AB34I5W4</accession>
<name>A0AB34I5W4_ESCRO</name>
<dbReference type="EMBL" id="JAIQCJ010000020">
    <property type="protein sequence ID" value="KAJ8798772.1"/>
    <property type="molecule type" value="Genomic_DNA"/>
</dbReference>
<proteinExistence type="predicted"/>
<organism evidence="2 3">
    <name type="scientific">Eschrichtius robustus</name>
    <name type="common">California gray whale</name>
    <name type="synonym">Eschrichtius gibbosus</name>
    <dbReference type="NCBI Taxonomy" id="9764"/>
    <lineage>
        <taxon>Eukaryota</taxon>
        <taxon>Metazoa</taxon>
        <taxon>Chordata</taxon>
        <taxon>Craniata</taxon>
        <taxon>Vertebrata</taxon>
        <taxon>Euteleostomi</taxon>
        <taxon>Mammalia</taxon>
        <taxon>Eutheria</taxon>
        <taxon>Laurasiatheria</taxon>
        <taxon>Artiodactyla</taxon>
        <taxon>Whippomorpha</taxon>
        <taxon>Cetacea</taxon>
        <taxon>Mysticeti</taxon>
        <taxon>Eschrichtiidae</taxon>
        <taxon>Eschrichtius</taxon>
    </lineage>
</organism>
<dbReference type="AlphaFoldDB" id="A0AB34I5W4"/>
<protein>
    <submittedName>
        <fullName evidence="2">Uncharacterized protein</fullName>
    </submittedName>
</protein>
<feature type="compositionally biased region" description="Polar residues" evidence="1">
    <location>
        <begin position="90"/>
        <end position="107"/>
    </location>
</feature>
<gene>
    <name evidence="2" type="ORF">J1605_016575</name>
</gene>
<reference evidence="2 3" key="1">
    <citation type="submission" date="2022-11" db="EMBL/GenBank/DDBJ databases">
        <title>Whole genome sequence of Eschrichtius robustus ER-17-0199.</title>
        <authorList>
            <person name="Bruniche-Olsen A."/>
            <person name="Black A.N."/>
            <person name="Fields C.J."/>
            <person name="Walden K."/>
            <person name="Dewoody J.A."/>
        </authorList>
    </citation>
    <scope>NUCLEOTIDE SEQUENCE [LARGE SCALE GENOMIC DNA]</scope>
    <source>
        <strain evidence="2">ER-17-0199</strain>
        <tissue evidence="2">Blubber</tissue>
    </source>
</reference>
<evidence type="ECO:0000256" key="1">
    <source>
        <dbReference type="SAM" id="MobiDB-lite"/>
    </source>
</evidence>
<sequence length="154" mass="16529">MGRLYLDAFEGGSSLADVSAANAVPTLLGVPRAARQEADTCWFHSALCPQDEPILRRSVPDNVRADGVEARGHPYSRKEFRPETRRAPITHSSACERSGSECTSGTKLSGGVKPAEGAQVRTCSGPGSRASRWAAAEPAWCNRWEHGELPRAGQ</sequence>
<keyword evidence="3" id="KW-1185">Reference proteome</keyword>
<comment type="caution">
    <text evidence="2">The sequence shown here is derived from an EMBL/GenBank/DDBJ whole genome shotgun (WGS) entry which is preliminary data.</text>
</comment>
<feature type="compositionally biased region" description="Basic and acidic residues" evidence="1">
    <location>
        <begin position="65"/>
        <end position="86"/>
    </location>
</feature>
<evidence type="ECO:0000313" key="2">
    <source>
        <dbReference type="EMBL" id="KAJ8798772.1"/>
    </source>
</evidence>
<evidence type="ECO:0000313" key="3">
    <source>
        <dbReference type="Proteomes" id="UP001159641"/>
    </source>
</evidence>
<dbReference type="Proteomes" id="UP001159641">
    <property type="component" value="Unassembled WGS sequence"/>
</dbReference>
<feature type="region of interest" description="Disordered" evidence="1">
    <location>
        <begin position="65"/>
        <end position="129"/>
    </location>
</feature>